<evidence type="ECO:0000313" key="1">
    <source>
        <dbReference type="EMBL" id="TKR67372.1"/>
    </source>
</evidence>
<evidence type="ECO:0000313" key="2">
    <source>
        <dbReference type="Proteomes" id="UP000298663"/>
    </source>
</evidence>
<dbReference type="EMBL" id="AZBU02000008">
    <property type="protein sequence ID" value="TKR67372.1"/>
    <property type="molecule type" value="Genomic_DNA"/>
</dbReference>
<reference evidence="1 2" key="1">
    <citation type="journal article" date="2015" name="Genome Biol.">
        <title>Comparative genomics of Steinernema reveals deeply conserved gene regulatory networks.</title>
        <authorList>
            <person name="Dillman A.R."/>
            <person name="Macchietto M."/>
            <person name="Porter C.F."/>
            <person name="Rogers A."/>
            <person name="Williams B."/>
            <person name="Antoshechkin I."/>
            <person name="Lee M.M."/>
            <person name="Goodwin Z."/>
            <person name="Lu X."/>
            <person name="Lewis E.E."/>
            <person name="Goodrich-Blair H."/>
            <person name="Stock S.P."/>
            <person name="Adams B.J."/>
            <person name="Sternberg P.W."/>
            <person name="Mortazavi A."/>
        </authorList>
    </citation>
    <scope>NUCLEOTIDE SEQUENCE [LARGE SCALE GENOMIC DNA]</scope>
    <source>
        <strain evidence="1 2">ALL</strain>
    </source>
</reference>
<protein>
    <submittedName>
        <fullName evidence="1">Uncharacterized protein</fullName>
    </submittedName>
</protein>
<reference evidence="1 2" key="2">
    <citation type="journal article" date="2019" name="G3 (Bethesda)">
        <title>Hybrid Assembly of the Genome of the Entomopathogenic Nematode Steinernema carpocapsae Identifies the X-Chromosome.</title>
        <authorList>
            <person name="Serra L."/>
            <person name="Macchietto M."/>
            <person name="Macias-Munoz A."/>
            <person name="McGill C.J."/>
            <person name="Rodriguez I.M."/>
            <person name="Rodriguez B."/>
            <person name="Murad R."/>
            <person name="Mortazavi A."/>
        </authorList>
    </citation>
    <scope>NUCLEOTIDE SEQUENCE [LARGE SCALE GENOMIC DNA]</scope>
    <source>
        <strain evidence="1 2">ALL</strain>
    </source>
</reference>
<comment type="caution">
    <text evidence="1">The sequence shown here is derived from an EMBL/GenBank/DDBJ whole genome shotgun (WGS) entry which is preliminary data.</text>
</comment>
<sequence length="66" mass="7758">MRLVETRFKDLRSTGILSEFHFLDDQFTSFVVREGKHALNCHNVTLNSFCSFSSKFLAHTKVFRFI</sequence>
<name>A0A4U5ME64_STECR</name>
<proteinExistence type="predicted"/>
<accession>A0A4U5ME64</accession>
<dbReference type="AlphaFoldDB" id="A0A4U5ME64"/>
<keyword evidence="2" id="KW-1185">Reference proteome</keyword>
<gene>
    <name evidence="1" type="ORF">L596_023534</name>
</gene>
<organism evidence="1 2">
    <name type="scientific">Steinernema carpocapsae</name>
    <name type="common">Entomopathogenic nematode</name>
    <dbReference type="NCBI Taxonomy" id="34508"/>
    <lineage>
        <taxon>Eukaryota</taxon>
        <taxon>Metazoa</taxon>
        <taxon>Ecdysozoa</taxon>
        <taxon>Nematoda</taxon>
        <taxon>Chromadorea</taxon>
        <taxon>Rhabditida</taxon>
        <taxon>Tylenchina</taxon>
        <taxon>Panagrolaimomorpha</taxon>
        <taxon>Strongyloidoidea</taxon>
        <taxon>Steinernematidae</taxon>
        <taxon>Steinernema</taxon>
    </lineage>
</organism>
<dbReference type="Proteomes" id="UP000298663">
    <property type="component" value="Unassembled WGS sequence"/>
</dbReference>